<feature type="transmembrane region" description="Helical" evidence="10">
    <location>
        <begin position="209"/>
        <end position="229"/>
    </location>
</feature>
<dbReference type="InterPro" id="IPR002208">
    <property type="entry name" value="SecY/SEC61-alpha"/>
</dbReference>
<dbReference type="GO" id="GO:0065002">
    <property type="term" value="P:intracellular protein transmembrane transport"/>
    <property type="evidence" value="ECO:0007669"/>
    <property type="project" value="UniProtKB-UniRule"/>
</dbReference>
<evidence type="ECO:0000256" key="3">
    <source>
        <dbReference type="ARBA" id="ARBA00022448"/>
    </source>
</evidence>
<evidence type="ECO:0000256" key="6">
    <source>
        <dbReference type="ARBA" id="ARBA00022989"/>
    </source>
</evidence>
<evidence type="ECO:0000256" key="8">
    <source>
        <dbReference type="ARBA" id="ARBA00023136"/>
    </source>
</evidence>
<dbReference type="GO" id="GO:0006605">
    <property type="term" value="P:protein targeting"/>
    <property type="evidence" value="ECO:0007669"/>
    <property type="project" value="UniProtKB-UniRule"/>
</dbReference>
<evidence type="ECO:0000256" key="9">
    <source>
        <dbReference type="ARBA" id="ARBA00039733"/>
    </source>
</evidence>
<comment type="similarity">
    <text evidence="2 10 11">Belongs to the SecY/SEC61-alpha family.</text>
</comment>
<dbReference type="Proteomes" id="UP000176444">
    <property type="component" value="Unassembled WGS sequence"/>
</dbReference>
<feature type="transmembrane region" description="Helical" evidence="10">
    <location>
        <begin position="151"/>
        <end position="169"/>
    </location>
</feature>
<feature type="transmembrane region" description="Helical" evidence="10">
    <location>
        <begin position="70"/>
        <end position="92"/>
    </location>
</feature>
<feature type="transmembrane region" description="Helical" evidence="10">
    <location>
        <begin position="18"/>
        <end position="36"/>
    </location>
</feature>
<dbReference type="PIRSF" id="PIRSF004557">
    <property type="entry name" value="SecY"/>
    <property type="match status" value="1"/>
</dbReference>
<name>A0A1F4UPY3_UNCKA</name>
<feature type="transmembrane region" description="Helical" evidence="10">
    <location>
        <begin position="310"/>
        <end position="328"/>
    </location>
</feature>
<dbReference type="EMBL" id="MEUX01000023">
    <property type="protein sequence ID" value="OGC47004.1"/>
    <property type="molecule type" value="Genomic_DNA"/>
</dbReference>
<dbReference type="PRINTS" id="PR00303">
    <property type="entry name" value="SECYTRNLCASE"/>
</dbReference>
<evidence type="ECO:0000256" key="5">
    <source>
        <dbReference type="ARBA" id="ARBA00022927"/>
    </source>
</evidence>
<protein>
    <recommendedName>
        <fullName evidence="9 10">Protein translocase subunit SecY</fullName>
    </recommendedName>
</protein>
<evidence type="ECO:0000313" key="12">
    <source>
        <dbReference type="EMBL" id="OGC47004.1"/>
    </source>
</evidence>
<keyword evidence="7 10" id="KW-0811">Translocation</keyword>
<evidence type="ECO:0000256" key="11">
    <source>
        <dbReference type="RuleBase" id="RU004349"/>
    </source>
</evidence>
<dbReference type="InterPro" id="IPR026593">
    <property type="entry name" value="SecY"/>
</dbReference>
<evidence type="ECO:0000256" key="4">
    <source>
        <dbReference type="ARBA" id="ARBA00022692"/>
    </source>
</evidence>
<feature type="transmembrane region" description="Helical" evidence="10">
    <location>
        <begin position="112"/>
        <end position="131"/>
    </location>
</feature>
<comment type="subunit">
    <text evidence="10">Component of the Sec protein translocase complex. Heterotrimer consisting of SecY, SecE and SecG subunits. The heterotrimers can form oligomers, although 1 heterotrimer is thought to be able to translocate proteins. Interacts with the ribosome. Interacts with SecDF, and other proteins may be involved. Interacts with SecA.</text>
</comment>
<dbReference type="PANTHER" id="PTHR10906">
    <property type="entry name" value="SECY/SEC61-ALPHA FAMILY MEMBER"/>
    <property type="match status" value="1"/>
</dbReference>
<keyword evidence="10" id="KW-1003">Cell membrane</keyword>
<comment type="function">
    <text evidence="10">The central subunit of the protein translocation channel SecYEG. Consists of two halves formed by TMs 1-5 and 6-10. These two domains form a lateral gate at the front which open onto the bilayer between TMs 2 and 7, and are clamped together by SecE at the back. The channel is closed by both a pore ring composed of hydrophobic SecY resides and a short helix (helix 2A) on the extracellular side of the membrane which forms a plug. The plug probably moves laterally to allow the channel to open. The ring and the pore may move independently.</text>
</comment>
<keyword evidence="3 10" id="KW-0813">Transport</keyword>
<feature type="transmembrane region" description="Helical" evidence="10">
    <location>
        <begin position="395"/>
        <end position="413"/>
    </location>
</feature>
<dbReference type="GO" id="GO:0043952">
    <property type="term" value="P:protein transport by the Sec complex"/>
    <property type="evidence" value="ECO:0007669"/>
    <property type="project" value="UniProtKB-UniRule"/>
</dbReference>
<feature type="transmembrane region" description="Helical" evidence="10">
    <location>
        <begin position="370"/>
        <end position="389"/>
    </location>
</feature>
<feature type="transmembrane region" description="Helical" evidence="10">
    <location>
        <begin position="264"/>
        <end position="286"/>
    </location>
</feature>
<dbReference type="SUPFAM" id="SSF103491">
    <property type="entry name" value="Preprotein translocase SecY subunit"/>
    <property type="match status" value="1"/>
</dbReference>
<comment type="caution">
    <text evidence="12">The sequence shown here is derived from an EMBL/GenBank/DDBJ whole genome shotgun (WGS) entry which is preliminary data.</text>
</comment>
<keyword evidence="4 10" id="KW-0812">Transmembrane</keyword>
<organism evidence="12 13">
    <name type="scientific">candidate division WWE3 bacterium RIFCSPHIGHO2_01_FULL_35_17</name>
    <dbReference type="NCBI Taxonomy" id="1802614"/>
    <lineage>
        <taxon>Bacteria</taxon>
        <taxon>Katanobacteria</taxon>
    </lineage>
</organism>
<evidence type="ECO:0000256" key="7">
    <source>
        <dbReference type="ARBA" id="ARBA00023010"/>
    </source>
</evidence>
<evidence type="ECO:0000256" key="1">
    <source>
        <dbReference type="ARBA" id="ARBA00004141"/>
    </source>
</evidence>
<dbReference type="InterPro" id="IPR030659">
    <property type="entry name" value="SecY_CS"/>
</dbReference>
<dbReference type="HAMAP" id="MF_01465">
    <property type="entry name" value="SecY"/>
    <property type="match status" value="1"/>
</dbReference>
<dbReference type="InterPro" id="IPR023201">
    <property type="entry name" value="SecY_dom_sf"/>
</dbReference>
<dbReference type="PROSITE" id="PS00755">
    <property type="entry name" value="SECY_1"/>
    <property type="match status" value="1"/>
</dbReference>
<dbReference type="NCBIfam" id="TIGR00967">
    <property type="entry name" value="3a0501s007"/>
    <property type="match status" value="1"/>
</dbReference>
<dbReference type="Gene3D" id="1.10.3370.10">
    <property type="entry name" value="SecY subunit domain"/>
    <property type="match status" value="1"/>
</dbReference>
<evidence type="ECO:0000313" key="13">
    <source>
        <dbReference type="Proteomes" id="UP000176444"/>
    </source>
</evidence>
<keyword evidence="5 10" id="KW-0653">Protein transport</keyword>
<sequence length="430" mass="46680">MTSYLLKAIRIPDLRKKLIFTLIILALYRFLAHIPVPGVDTNALKSFFDSSSILSFLNIFSGGGLRNLSIVAMGVGPYISASIVLQLLTMVVPQLEELSKEGNFGRQRINQYTQALTLPFAIIQAYGLYFTLNKQTLAGVSILPTLSPDKLLAVIIIMTAGTFLLMWIGELITEYGVGQGMSVLIFAGIVAGIPGAVGTSLSIAEAGSIFNIIVFLLISFIVIASVVFINEAFRKVEIQYSNKIRGGKTVSGGSSFIPVKINQAGVIPIIFAVSLVLIPSAVAGYLQRALNPVISSIGLWLSVNFQTSSVFYNLFYFSLVFVFTYFYTSVTFNPQKISDEIRQGGGFIPGVRPGRSTIEYLKYIIKRQTFAGGVFLGLIAILPSTVQSFTGLNSLAIGGTGLLIVVSVILETVKQIESQVISREYETFAR</sequence>
<evidence type="ECO:0000256" key="2">
    <source>
        <dbReference type="ARBA" id="ARBA00005751"/>
    </source>
</evidence>
<proteinExistence type="inferred from homology"/>
<dbReference type="AlphaFoldDB" id="A0A1F4UPY3"/>
<dbReference type="Pfam" id="PF00344">
    <property type="entry name" value="SecY"/>
    <property type="match status" value="1"/>
</dbReference>
<reference evidence="12 13" key="1">
    <citation type="journal article" date="2016" name="Nat. Commun.">
        <title>Thousands of microbial genomes shed light on interconnected biogeochemical processes in an aquifer system.</title>
        <authorList>
            <person name="Anantharaman K."/>
            <person name="Brown C.T."/>
            <person name="Hug L.A."/>
            <person name="Sharon I."/>
            <person name="Castelle C.J."/>
            <person name="Probst A.J."/>
            <person name="Thomas B.C."/>
            <person name="Singh A."/>
            <person name="Wilkins M.J."/>
            <person name="Karaoz U."/>
            <person name="Brodie E.L."/>
            <person name="Williams K.H."/>
            <person name="Hubbard S.S."/>
            <person name="Banfield J.F."/>
        </authorList>
    </citation>
    <scope>NUCLEOTIDE SEQUENCE [LARGE SCALE GENOMIC DNA]</scope>
</reference>
<feature type="transmembrane region" description="Helical" evidence="10">
    <location>
        <begin position="181"/>
        <end position="203"/>
    </location>
</feature>
<comment type="subcellular location">
    <subcellularLocation>
        <location evidence="10">Cell membrane</location>
        <topology evidence="10">Multi-pass membrane protein</topology>
    </subcellularLocation>
    <subcellularLocation>
        <location evidence="1">Membrane</location>
        <topology evidence="1">Multi-pass membrane protein</topology>
    </subcellularLocation>
</comment>
<gene>
    <name evidence="10" type="primary">secY</name>
    <name evidence="12" type="ORF">A2713_02080</name>
</gene>
<dbReference type="FunFam" id="1.10.3370.10:FF:000001">
    <property type="entry name" value="Preprotein translocase subunit SecY"/>
    <property type="match status" value="1"/>
</dbReference>
<dbReference type="GO" id="GO:0005886">
    <property type="term" value="C:plasma membrane"/>
    <property type="evidence" value="ECO:0007669"/>
    <property type="project" value="UniProtKB-SubCell"/>
</dbReference>
<evidence type="ECO:0000256" key="10">
    <source>
        <dbReference type="HAMAP-Rule" id="MF_01465"/>
    </source>
</evidence>
<keyword evidence="8 10" id="KW-0472">Membrane</keyword>
<accession>A0A1F4UPY3</accession>
<keyword evidence="6 10" id="KW-1133">Transmembrane helix</keyword>